<keyword evidence="1" id="KW-1133">Transmembrane helix</keyword>
<comment type="caution">
    <text evidence="2">The sequence shown here is derived from an EMBL/GenBank/DDBJ whole genome shotgun (WGS) entry which is preliminary data.</text>
</comment>
<dbReference type="AlphaFoldDB" id="A0AA37F8Z6"/>
<reference evidence="2" key="2">
    <citation type="submission" date="2022-09" db="EMBL/GenBank/DDBJ databases">
        <authorList>
            <person name="Sun Q."/>
            <person name="Ohkuma M."/>
        </authorList>
    </citation>
    <scope>NUCLEOTIDE SEQUENCE</scope>
    <source>
        <strain evidence="2">JCM 13583</strain>
    </source>
</reference>
<dbReference type="InterPro" id="IPR011701">
    <property type="entry name" value="MFS"/>
</dbReference>
<evidence type="ECO:0000313" key="2">
    <source>
        <dbReference type="EMBL" id="GGM69962.1"/>
    </source>
</evidence>
<dbReference type="GO" id="GO:0022857">
    <property type="term" value="F:transmembrane transporter activity"/>
    <property type="evidence" value="ECO:0007669"/>
    <property type="project" value="InterPro"/>
</dbReference>
<feature type="transmembrane region" description="Helical" evidence="1">
    <location>
        <begin position="132"/>
        <end position="156"/>
    </location>
</feature>
<feature type="transmembrane region" description="Helical" evidence="1">
    <location>
        <begin position="289"/>
        <end position="311"/>
    </location>
</feature>
<evidence type="ECO:0000256" key="1">
    <source>
        <dbReference type="SAM" id="Phobius"/>
    </source>
</evidence>
<accession>A0AA37F8Z6</accession>
<name>A0AA37F8Z6_9ARCH</name>
<dbReference type="InterPro" id="IPR036259">
    <property type="entry name" value="MFS_trans_sf"/>
</dbReference>
<keyword evidence="1" id="KW-0812">Transmembrane</keyword>
<dbReference type="Proteomes" id="UP000632195">
    <property type="component" value="Unassembled WGS sequence"/>
</dbReference>
<protein>
    <submittedName>
        <fullName evidence="2">MFS transporter</fullName>
    </submittedName>
</protein>
<dbReference type="PANTHER" id="PTHR23531:SF1">
    <property type="entry name" value="QUINOLENE RESISTANCE PROTEIN NORA"/>
    <property type="match status" value="1"/>
</dbReference>
<dbReference type="EMBL" id="BMNY01000001">
    <property type="protein sequence ID" value="GGM69962.1"/>
    <property type="molecule type" value="Genomic_DNA"/>
</dbReference>
<feature type="transmembrane region" description="Helical" evidence="1">
    <location>
        <begin position="261"/>
        <end position="283"/>
    </location>
</feature>
<feature type="transmembrane region" description="Helical" evidence="1">
    <location>
        <begin position="97"/>
        <end position="120"/>
    </location>
</feature>
<dbReference type="Pfam" id="PF07690">
    <property type="entry name" value="MFS_1"/>
    <property type="match status" value="1"/>
</dbReference>
<feature type="transmembrane region" description="Helical" evidence="1">
    <location>
        <begin position="353"/>
        <end position="374"/>
    </location>
</feature>
<dbReference type="SUPFAM" id="SSF103473">
    <property type="entry name" value="MFS general substrate transporter"/>
    <property type="match status" value="1"/>
</dbReference>
<evidence type="ECO:0000313" key="3">
    <source>
        <dbReference type="Proteomes" id="UP000632195"/>
    </source>
</evidence>
<feature type="transmembrane region" description="Helical" evidence="1">
    <location>
        <begin position="235"/>
        <end position="254"/>
    </location>
</feature>
<sequence length="391" mass="42195">MRRHLPYYLILILSAVAFRSTNNMVFTTVPLLGRYDLSFTSFQVGLITALIYLFTALSSTFLNARLTGGARRRALIASSSIIPVNLALLYFSSFATVWAFSALFGFLSGMVFPNLNASATAQGDARQVERQLAIFSVGLSVSLVLGPSLETYLLSLLTYREIFVSFIPLAVLTAIVSTRVSFPKGGVESTRMQGGLSPGLIAAILTVTSYSVPFVVLVAFLPIYAISVVHVQRTLAYSLFVFFFLTSFGMRLYLSFRPVKVLTVPVVLSTSLTVAGLLMLYLARDLAGIIASALVLGIPHGLNFPMSTIMLSRGTGLSERNVAFSYFSAYNNIVQVVTGLAFGYIVSALGYRLSFLILTAAVGAPFLAFLILYVRPGAYFLSGQGPGDTGL</sequence>
<dbReference type="RefSeq" id="WP_188680037.1">
    <property type="nucleotide sequence ID" value="NZ_BMNY01000001.1"/>
</dbReference>
<feature type="transmembrane region" description="Helical" evidence="1">
    <location>
        <begin position="162"/>
        <end position="180"/>
    </location>
</feature>
<keyword evidence="1" id="KW-0472">Membrane</keyword>
<feature type="transmembrane region" description="Helical" evidence="1">
    <location>
        <begin position="323"/>
        <end position="347"/>
    </location>
</feature>
<feature type="transmembrane region" description="Helical" evidence="1">
    <location>
        <begin position="41"/>
        <end position="62"/>
    </location>
</feature>
<organism evidence="2 3">
    <name type="scientific">Thermogymnomonas acidicola</name>
    <dbReference type="NCBI Taxonomy" id="399579"/>
    <lineage>
        <taxon>Archaea</taxon>
        <taxon>Methanobacteriati</taxon>
        <taxon>Thermoplasmatota</taxon>
        <taxon>Thermoplasmata</taxon>
        <taxon>Thermoplasmatales</taxon>
        <taxon>Thermogymnomonas</taxon>
    </lineage>
</organism>
<proteinExistence type="predicted"/>
<reference evidence="2" key="1">
    <citation type="journal article" date="2014" name="Int. J. Syst. Evol. Microbiol.">
        <title>Complete genome sequence of Corynebacterium casei LMG S-19264T (=DSM 44701T), isolated from a smear-ripened cheese.</title>
        <authorList>
            <consortium name="US DOE Joint Genome Institute (JGI-PGF)"/>
            <person name="Walter F."/>
            <person name="Albersmeier A."/>
            <person name="Kalinowski J."/>
            <person name="Ruckert C."/>
        </authorList>
    </citation>
    <scope>NUCLEOTIDE SEQUENCE</scope>
    <source>
        <strain evidence="2">JCM 13583</strain>
    </source>
</reference>
<dbReference type="Gene3D" id="1.20.1250.20">
    <property type="entry name" value="MFS general substrate transporter like domains"/>
    <property type="match status" value="2"/>
</dbReference>
<dbReference type="PANTHER" id="PTHR23531">
    <property type="entry name" value="QUINOLENE RESISTANCE PROTEIN NORA"/>
    <property type="match status" value="1"/>
</dbReference>
<dbReference type="InterPro" id="IPR052714">
    <property type="entry name" value="MFS_Exporter"/>
</dbReference>
<gene>
    <name evidence="2" type="ORF">GCM10007108_05060</name>
</gene>
<keyword evidence="3" id="KW-1185">Reference proteome</keyword>
<feature type="transmembrane region" description="Helical" evidence="1">
    <location>
        <begin position="200"/>
        <end position="223"/>
    </location>
</feature>